<dbReference type="EMBL" id="LR899009">
    <property type="protein sequence ID" value="CAD7078057.1"/>
    <property type="molecule type" value="Genomic_DNA"/>
</dbReference>
<evidence type="ECO:0000313" key="2">
    <source>
        <dbReference type="EMBL" id="CAD7078057.1"/>
    </source>
</evidence>
<keyword evidence="3" id="KW-1185">Reference proteome</keyword>
<feature type="region of interest" description="Disordered" evidence="1">
    <location>
        <begin position="43"/>
        <end position="65"/>
    </location>
</feature>
<accession>A0A7R8UCA0</accession>
<reference evidence="2 3" key="1">
    <citation type="submission" date="2020-11" db="EMBL/GenBank/DDBJ databases">
        <authorList>
            <person name="Wallbank WR R."/>
            <person name="Pardo Diaz C."/>
            <person name="Kozak K."/>
            <person name="Martin S."/>
            <person name="Jiggins C."/>
            <person name="Moest M."/>
            <person name="Warren A I."/>
            <person name="Generalovic N T."/>
            <person name="Byers J.R.P. K."/>
            <person name="Montejo-Kovacevich G."/>
            <person name="Yen C E."/>
        </authorList>
    </citation>
    <scope>NUCLEOTIDE SEQUENCE [LARGE SCALE GENOMIC DNA]</scope>
</reference>
<organism evidence="2 3">
    <name type="scientific">Hermetia illucens</name>
    <name type="common">Black soldier fly</name>
    <dbReference type="NCBI Taxonomy" id="343691"/>
    <lineage>
        <taxon>Eukaryota</taxon>
        <taxon>Metazoa</taxon>
        <taxon>Ecdysozoa</taxon>
        <taxon>Arthropoda</taxon>
        <taxon>Hexapoda</taxon>
        <taxon>Insecta</taxon>
        <taxon>Pterygota</taxon>
        <taxon>Neoptera</taxon>
        <taxon>Endopterygota</taxon>
        <taxon>Diptera</taxon>
        <taxon>Brachycera</taxon>
        <taxon>Stratiomyomorpha</taxon>
        <taxon>Stratiomyidae</taxon>
        <taxon>Hermetiinae</taxon>
        <taxon>Hermetia</taxon>
    </lineage>
</organism>
<gene>
    <name evidence="2" type="ORF">HERILL_LOCUS1349</name>
</gene>
<proteinExistence type="predicted"/>
<sequence length="88" mass="10215">MMRVNSPSFEEEVNTLLLASNQSDSEGDFVQYIVFESELLQHRGNDQAEESDNNPVDRNSSEDDDKVHLVELRRSNFYYGKIVRNDQC</sequence>
<evidence type="ECO:0000313" key="3">
    <source>
        <dbReference type="Proteomes" id="UP000594454"/>
    </source>
</evidence>
<name>A0A7R8UCA0_HERIL</name>
<protein>
    <submittedName>
        <fullName evidence="2">Uncharacterized protein</fullName>
    </submittedName>
</protein>
<evidence type="ECO:0000256" key="1">
    <source>
        <dbReference type="SAM" id="MobiDB-lite"/>
    </source>
</evidence>
<dbReference type="Proteomes" id="UP000594454">
    <property type="component" value="Chromosome 1"/>
</dbReference>
<dbReference type="InParanoid" id="A0A7R8UCA0"/>
<dbReference type="AlphaFoldDB" id="A0A7R8UCA0"/>